<dbReference type="SUPFAM" id="SSF63737">
    <property type="entry name" value="Leukotriene A4 hydrolase N-terminal domain"/>
    <property type="match status" value="1"/>
</dbReference>
<dbReference type="GO" id="GO:0016020">
    <property type="term" value="C:membrane"/>
    <property type="evidence" value="ECO:0007669"/>
    <property type="project" value="TreeGrafter"/>
</dbReference>
<dbReference type="Pfam" id="PF17900">
    <property type="entry name" value="Peptidase_M1_N"/>
    <property type="match status" value="1"/>
</dbReference>
<dbReference type="Gene3D" id="1.25.50.20">
    <property type="match status" value="1"/>
</dbReference>
<evidence type="ECO:0000313" key="4">
    <source>
        <dbReference type="EMBL" id="PUU74853.1"/>
    </source>
</evidence>
<dbReference type="GO" id="GO:0005737">
    <property type="term" value="C:cytoplasm"/>
    <property type="evidence" value="ECO:0007669"/>
    <property type="project" value="TreeGrafter"/>
</dbReference>
<evidence type="ECO:0000259" key="2">
    <source>
        <dbReference type="Pfam" id="PF11838"/>
    </source>
</evidence>
<dbReference type="Gene3D" id="2.60.40.1730">
    <property type="entry name" value="tricorn interacting facor f3 domain"/>
    <property type="match status" value="1"/>
</dbReference>
<dbReference type="PANTHER" id="PTHR11533">
    <property type="entry name" value="PROTEASE M1 ZINC METALLOPROTEASE"/>
    <property type="match status" value="1"/>
</dbReference>
<dbReference type="FunFam" id="2.60.40.1910:FF:000004">
    <property type="entry name" value="Aminopeptidase"/>
    <property type="match status" value="1"/>
</dbReference>
<organism evidence="4 5">
    <name type="scientific">Tuber borchii</name>
    <name type="common">White truffle</name>
    <dbReference type="NCBI Taxonomy" id="42251"/>
    <lineage>
        <taxon>Eukaryota</taxon>
        <taxon>Fungi</taxon>
        <taxon>Dikarya</taxon>
        <taxon>Ascomycota</taxon>
        <taxon>Pezizomycotina</taxon>
        <taxon>Pezizomycetes</taxon>
        <taxon>Pezizales</taxon>
        <taxon>Tuberaceae</taxon>
        <taxon>Tuber</taxon>
    </lineage>
</organism>
<comment type="similarity">
    <text evidence="1">Belongs to the peptidase M1 family.</text>
</comment>
<dbReference type="GO" id="GO:0070006">
    <property type="term" value="F:metalloaminopeptidase activity"/>
    <property type="evidence" value="ECO:0007669"/>
    <property type="project" value="TreeGrafter"/>
</dbReference>
<protein>
    <submittedName>
        <fullName evidence="4">ERAP1-like C-terminal domain-domain-containing protein</fullName>
    </submittedName>
</protein>
<dbReference type="Proteomes" id="UP000244722">
    <property type="component" value="Unassembled WGS sequence"/>
</dbReference>
<dbReference type="GO" id="GO:0008270">
    <property type="term" value="F:zinc ion binding"/>
    <property type="evidence" value="ECO:0007669"/>
    <property type="project" value="TreeGrafter"/>
</dbReference>
<evidence type="ECO:0000256" key="1">
    <source>
        <dbReference type="ARBA" id="ARBA00010136"/>
    </source>
</evidence>
<keyword evidence="5" id="KW-1185">Reference proteome</keyword>
<dbReference type="InterPro" id="IPR042097">
    <property type="entry name" value="Aminopeptidase_N-like_N_sf"/>
</dbReference>
<dbReference type="EMBL" id="NESQ01000268">
    <property type="protein sequence ID" value="PUU74853.1"/>
    <property type="molecule type" value="Genomic_DNA"/>
</dbReference>
<dbReference type="AlphaFoldDB" id="A0A2T6ZH80"/>
<accession>A0A2T6ZH80</accession>
<reference evidence="4 5" key="1">
    <citation type="submission" date="2017-04" db="EMBL/GenBank/DDBJ databases">
        <title>Draft genome sequence of Tuber borchii Vittad., a whitish edible truffle.</title>
        <authorList>
            <consortium name="DOE Joint Genome Institute"/>
            <person name="Murat C."/>
            <person name="Kuo A."/>
            <person name="Barry K.W."/>
            <person name="Clum A."/>
            <person name="Dockter R.B."/>
            <person name="Fauchery L."/>
            <person name="Iotti M."/>
            <person name="Kohler A."/>
            <person name="Labutti K."/>
            <person name="Lindquist E.A."/>
            <person name="Lipzen A."/>
            <person name="Ohm R.A."/>
            <person name="Wang M."/>
            <person name="Grigoriev I.V."/>
            <person name="Zambonelli A."/>
            <person name="Martin F.M."/>
        </authorList>
    </citation>
    <scope>NUCLEOTIDE SEQUENCE [LARGE SCALE GENOMIC DNA]</scope>
    <source>
        <strain evidence="4 5">Tbo3840</strain>
    </source>
</reference>
<dbReference type="Gene3D" id="2.60.40.1910">
    <property type="match status" value="1"/>
</dbReference>
<proteinExistence type="inferred from homology"/>
<evidence type="ECO:0000259" key="3">
    <source>
        <dbReference type="Pfam" id="PF17900"/>
    </source>
</evidence>
<dbReference type="Pfam" id="PF11838">
    <property type="entry name" value="ERAP1_C"/>
    <property type="match status" value="1"/>
</dbReference>
<dbReference type="InterPro" id="IPR024571">
    <property type="entry name" value="ERAP1-like_C_dom"/>
</dbReference>
<name>A0A2T6ZH80_TUBBO</name>
<comment type="caution">
    <text evidence="4">The sequence shown here is derived from an EMBL/GenBank/DDBJ whole genome shotgun (WGS) entry which is preliminary data.</text>
</comment>
<sequence>MCHGKDISGSVGITQGREVLPGNVKPTNYTVELEPNFETFKYDGTVVIDLEVVEKSTTVTVNLVDIDIKEVYVEYNGSLHSPTDSNHNEETQTVTWTFKKTIPEGTQGNLTIKFQGSLNDNMAGFYRSSYKDEEENTKYMAATQMQPADARRDVESDIGKWTKKIGYPVITVEEHGNTIRLTQNRYLRTADVKPEEDETLWPIFLGLRTSSGVSENLTFKTRETLINLDDSDFYKLNANHTGVYRTLYPPDRLTKLVQAAHLLSTEDRAGLVGDAGALATSGHQNTSSLLDLLLGLKNEKEYIVLSEIASTIGSLEAAWLFEPKEILKSFQKFQKDLFAPLAHEIGWNFKPGDSDILQQLKALTFGMAGYGGDEEVVAAAKEMFKKLADGDLDAINPNIRSRVYHIVLQHSDNDGEKEWDIIRNVYLNGRASDERNVALQCLSGSKNAINIHKTLDMCFNGEVKEQDICRPISGLGSHAAGAEALWAWIQRNWDTLEATADIERFFKDKSRKGFDKKLAQSLDGIRAKAAWVKRDADDVKAWLKANGYIPAEKF</sequence>
<dbReference type="InterPro" id="IPR045357">
    <property type="entry name" value="Aminopeptidase_N-like_N"/>
</dbReference>
<evidence type="ECO:0000313" key="5">
    <source>
        <dbReference type="Proteomes" id="UP000244722"/>
    </source>
</evidence>
<feature type="domain" description="Aminopeptidase N-like N-terminal" evidence="3">
    <location>
        <begin position="25"/>
        <end position="152"/>
    </location>
</feature>
<feature type="domain" description="ERAP1-like C-terminal" evidence="2">
    <location>
        <begin position="233"/>
        <end position="498"/>
    </location>
</feature>
<dbReference type="PANTHER" id="PTHR11533:SF174">
    <property type="entry name" value="PUROMYCIN-SENSITIVE AMINOPEPTIDASE-RELATED"/>
    <property type="match status" value="1"/>
</dbReference>
<dbReference type="GO" id="GO:0006508">
    <property type="term" value="P:proteolysis"/>
    <property type="evidence" value="ECO:0007669"/>
    <property type="project" value="TreeGrafter"/>
</dbReference>
<dbReference type="GO" id="GO:0043171">
    <property type="term" value="P:peptide catabolic process"/>
    <property type="evidence" value="ECO:0007669"/>
    <property type="project" value="TreeGrafter"/>
</dbReference>
<dbReference type="STRING" id="42251.A0A2T6ZH80"/>
<dbReference type="GO" id="GO:0042277">
    <property type="term" value="F:peptide binding"/>
    <property type="evidence" value="ECO:0007669"/>
    <property type="project" value="TreeGrafter"/>
</dbReference>
<dbReference type="InterPro" id="IPR050344">
    <property type="entry name" value="Peptidase_M1_aminopeptidases"/>
</dbReference>
<dbReference type="OrthoDB" id="10031169at2759"/>
<gene>
    <name evidence="4" type="ORF">B9Z19DRAFT_1132448</name>
</gene>